<reference evidence="1 2" key="1">
    <citation type="journal article" date="2016" name="Nat. Commun.">
        <title>Extremotolerant tardigrade genome and improved radiotolerance of human cultured cells by tardigrade-unique protein.</title>
        <authorList>
            <person name="Hashimoto T."/>
            <person name="Horikawa D.D."/>
            <person name="Saito Y."/>
            <person name="Kuwahara H."/>
            <person name="Kozuka-Hata H."/>
            <person name="Shin-I T."/>
            <person name="Minakuchi Y."/>
            <person name="Ohishi K."/>
            <person name="Motoyama A."/>
            <person name="Aizu T."/>
            <person name="Enomoto A."/>
            <person name="Kondo K."/>
            <person name="Tanaka S."/>
            <person name="Hara Y."/>
            <person name="Koshikawa S."/>
            <person name="Sagara H."/>
            <person name="Miura T."/>
            <person name="Yokobori S."/>
            <person name="Miyagawa K."/>
            <person name="Suzuki Y."/>
            <person name="Kubo T."/>
            <person name="Oyama M."/>
            <person name="Kohara Y."/>
            <person name="Fujiyama A."/>
            <person name="Arakawa K."/>
            <person name="Katayama T."/>
            <person name="Toyoda A."/>
            <person name="Kunieda T."/>
        </authorList>
    </citation>
    <scope>NUCLEOTIDE SEQUENCE [LARGE SCALE GENOMIC DNA]</scope>
    <source>
        <strain evidence="1 2">YOKOZUNA-1</strain>
    </source>
</reference>
<evidence type="ECO:0000313" key="1">
    <source>
        <dbReference type="EMBL" id="GAU93205.1"/>
    </source>
</evidence>
<organism evidence="1 2">
    <name type="scientific">Ramazzottius varieornatus</name>
    <name type="common">Water bear</name>
    <name type="synonym">Tardigrade</name>
    <dbReference type="NCBI Taxonomy" id="947166"/>
    <lineage>
        <taxon>Eukaryota</taxon>
        <taxon>Metazoa</taxon>
        <taxon>Ecdysozoa</taxon>
        <taxon>Tardigrada</taxon>
        <taxon>Eutardigrada</taxon>
        <taxon>Parachela</taxon>
        <taxon>Hypsibioidea</taxon>
        <taxon>Ramazzottiidae</taxon>
        <taxon>Ramazzottius</taxon>
    </lineage>
</organism>
<dbReference type="EMBL" id="BDGG01000002">
    <property type="protein sequence ID" value="GAU93205.1"/>
    <property type="molecule type" value="Genomic_DNA"/>
</dbReference>
<evidence type="ECO:0000313" key="2">
    <source>
        <dbReference type="Proteomes" id="UP000186922"/>
    </source>
</evidence>
<keyword evidence="2" id="KW-1185">Reference proteome</keyword>
<comment type="caution">
    <text evidence="1">The sequence shown here is derived from an EMBL/GenBank/DDBJ whole genome shotgun (WGS) entry which is preliminary data.</text>
</comment>
<dbReference type="AlphaFoldDB" id="A0A1D1UXR9"/>
<sequence>MECGTYNDLASSLRVLQPISVFHLGNDSKSGLPPDGAPCALRSNCCLCQEFDLVVLESGQIFRGRFYRFWWKASSPPLGLHRHLEFWTRKICVIIVPLEHTSRSLDDASSHLGERRFD</sequence>
<dbReference type="Proteomes" id="UP000186922">
    <property type="component" value="Unassembled WGS sequence"/>
</dbReference>
<proteinExistence type="predicted"/>
<protein>
    <submittedName>
        <fullName evidence="1">Uncharacterized protein</fullName>
    </submittedName>
</protein>
<name>A0A1D1UXR9_RAMVA</name>
<accession>A0A1D1UXR9</accession>
<gene>
    <name evidence="1" type="primary">RvY_05178-1</name>
    <name evidence="1" type="synonym">RvY_05178.1</name>
    <name evidence="1" type="ORF">RvY_05178</name>
</gene>